<dbReference type="CDD" id="cd01311">
    <property type="entry name" value="PDC_hydrolase"/>
    <property type="match status" value="1"/>
</dbReference>
<name>A0A367F4H7_9ACTN</name>
<gene>
    <name evidence="2" type="ORF">DTL70_10970</name>
</gene>
<evidence type="ECO:0000313" key="2">
    <source>
        <dbReference type="EMBL" id="RCG24839.1"/>
    </source>
</evidence>
<sequence>MPLPRPLDRRGRHRRGDLVTALAPKSPHWLDWCPQPSAPAFTLPPGTVDAHCHVFGPQAAFPFAPERKYTPCDAGKEDLFALRDHLGVSRNVIVQASCHGADNSALVDALHTAGDRARGVATVRPDVTETELRALHEAGVRGVRFTFLRRLVETGSMGDLATIAAKVAELGWHVVLYFDGAELPELETFFASLPTPLVIDHMARPDVGKPVEGPQFSRFLRFCARQDAWVKVSCPERLSRTGPPATEGRRRAYTDVVPFARRVVAEFPDRVLWGTDWPHPNLTDHMPDDGLLVDHLPHVAPTAEARHKLLVANPTRLYWPDAHR</sequence>
<dbReference type="InterPro" id="IPR047874">
    <property type="entry name" value="GLI/LigI"/>
</dbReference>
<keyword evidence="2" id="KW-0378">Hydrolase</keyword>
<dbReference type="SUPFAM" id="SSF51556">
    <property type="entry name" value="Metallo-dependent hydrolases"/>
    <property type="match status" value="1"/>
</dbReference>
<accession>A0A367F4H7</accession>
<proteinExistence type="predicted"/>
<evidence type="ECO:0000313" key="3">
    <source>
        <dbReference type="Proteomes" id="UP000252914"/>
    </source>
</evidence>
<reference evidence="2 3" key="1">
    <citation type="submission" date="2018-06" db="EMBL/GenBank/DDBJ databases">
        <title>Streptomyces reniochalinae sp. nov. and Streptomyces diacarnus sp. nov. from marine sponges.</title>
        <authorList>
            <person name="Li L."/>
        </authorList>
    </citation>
    <scope>NUCLEOTIDE SEQUENCE [LARGE SCALE GENOMIC DNA]</scope>
    <source>
        <strain evidence="2 3">LHW51701</strain>
    </source>
</reference>
<dbReference type="InterPro" id="IPR052358">
    <property type="entry name" value="Aro_Compnd_Degr_Hydrolases"/>
</dbReference>
<keyword evidence="3" id="KW-1185">Reference proteome</keyword>
<organism evidence="2 3">
    <name type="scientific">Streptomyces diacarni</name>
    <dbReference type="NCBI Taxonomy" id="2800381"/>
    <lineage>
        <taxon>Bacteria</taxon>
        <taxon>Bacillati</taxon>
        <taxon>Actinomycetota</taxon>
        <taxon>Actinomycetes</taxon>
        <taxon>Kitasatosporales</taxon>
        <taxon>Streptomycetaceae</taxon>
        <taxon>Streptomyces</taxon>
    </lineage>
</organism>
<evidence type="ECO:0000259" key="1">
    <source>
        <dbReference type="Pfam" id="PF04909"/>
    </source>
</evidence>
<dbReference type="PANTHER" id="PTHR35563">
    <property type="entry name" value="BARREL METAL-DEPENDENT HYDROLASE, PUTATIVE (AFU_ORTHOLOGUE AFUA_1G16240)-RELATED"/>
    <property type="match status" value="1"/>
</dbReference>
<protein>
    <submittedName>
        <fullName evidence="2">2-pyrone-4,6-dicarboxylate hydrolase</fullName>
    </submittedName>
</protein>
<dbReference type="InterPro" id="IPR032466">
    <property type="entry name" value="Metal_Hydrolase"/>
</dbReference>
<dbReference type="Proteomes" id="UP000252914">
    <property type="component" value="Unassembled WGS sequence"/>
</dbReference>
<dbReference type="InterPro" id="IPR006680">
    <property type="entry name" value="Amidohydro-rel"/>
</dbReference>
<dbReference type="AlphaFoldDB" id="A0A367F4H7"/>
<dbReference type="Gene3D" id="3.20.20.140">
    <property type="entry name" value="Metal-dependent hydrolases"/>
    <property type="match status" value="1"/>
</dbReference>
<dbReference type="PANTHER" id="PTHR35563:SF2">
    <property type="entry name" value="BARREL METAL-DEPENDENT HYDROLASE, PUTATIVE (AFU_ORTHOLOGUE AFUA_1G16240)-RELATED"/>
    <property type="match status" value="1"/>
</dbReference>
<feature type="domain" description="Amidohydrolase-related" evidence="1">
    <location>
        <begin position="48"/>
        <end position="318"/>
    </location>
</feature>
<dbReference type="Pfam" id="PF04909">
    <property type="entry name" value="Amidohydro_2"/>
    <property type="match status" value="1"/>
</dbReference>
<dbReference type="EMBL" id="QOIN01000039">
    <property type="protein sequence ID" value="RCG24839.1"/>
    <property type="molecule type" value="Genomic_DNA"/>
</dbReference>
<dbReference type="GO" id="GO:0016787">
    <property type="term" value="F:hydrolase activity"/>
    <property type="evidence" value="ECO:0007669"/>
    <property type="project" value="UniProtKB-KW"/>
</dbReference>
<comment type="caution">
    <text evidence="2">The sequence shown here is derived from an EMBL/GenBank/DDBJ whole genome shotgun (WGS) entry which is preliminary data.</text>
</comment>